<keyword evidence="20" id="KW-1278">Translocase</keyword>
<evidence type="ECO:0000256" key="2">
    <source>
        <dbReference type="ARBA" id="ARBA00004225"/>
    </source>
</evidence>
<dbReference type="EC" id="7.6.2.2" evidence="7"/>
<evidence type="ECO:0000256" key="39">
    <source>
        <dbReference type="ARBA" id="ARBA00048296"/>
    </source>
</evidence>
<dbReference type="SUPFAM" id="SSF81606">
    <property type="entry name" value="PP2C-like"/>
    <property type="match status" value="1"/>
</dbReference>
<keyword evidence="10" id="KW-0813">Transport</keyword>
<keyword evidence="19" id="KW-0809">Transit peptide</keyword>
<evidence type="ECO:0000256" key="31">
    <source>
        <dbReference type="ARBA" id="ARBA00046614"/>
    </source>
</evidence>
<evidence type="ECO:0000259" key="49">
    <source>
        <dbReference type="PROSITE" id="PS50893"/>
    </source>
</evidence>
<evidence type="ECO:0000256" key="27">
    <source>
        <dbReference type="ARBA" id="ARBA00023211"/>
    </source>
</evidence>
<feature type="transmembrane region" description="Helical" evidence="48">
    <location>
        <begin position="770"/>
        <end position="790"/>
    </location>
</feature>
<sequence>MPRLLQDSKYVTAVRHSSTTQRRTSRFDPDGSGRPTTWDSFGIWDNRIDEPILLPPSIKYGKPIPKVSLANVGCATQIGKRKVNEDRFNYAELTDSVLYFAVYDGHGGAAAADFCDKYMKKYIEEFLPQEENLEIVLTKAFLEIDKAFARHAHLSVDATLLNAGTTATVALLRDGIELVVASVGDSRALLCRKGKAVKLTIDHTPERKDEKERIKKCGGFIAWNSLGQPHVNGRLAMTRSIGDLDLKSSGVIAQPETKRIQLHHAGDSFLVLTTDGINFTVNSQEICDLINQCHDPAEAALVVTEQAIQYGTEDNSTSVIVPFGAWGKYKNAEVNFSFSRSFASSGSEVLSTDTELNVQNGHRHPQRWNPYKMTENQTHISIMMSDSSINGIPNRKQSSQDPSVSGGTTVTFHNICYRVKVKSGFICCRKTIDKEILRDINGIMRPGLNAILGPTGSGKSSLLDILAARKDTHGLSGDILINGAPQPANFKCISGYVVQDDVVMGTLTVKENFQFSAALRLPKSVPEQEKKQRVNQIIEELGLTQVADSKVGTQFIRGVSGGERKRTNIGMELITDPAVLFLDEPTTGLDASTANAVLLLLKRMAKQGKTIIFSIHQPRYSIFRLFDNLTLLATGRMLYHGPARDAIEYFKSIGYECEPYNNPADFFLDVINGDSTAVALNKTDEADLENNVGEYINHEKTLAEKLAEQYSSSTYYRETKAVLENISLGNKKKTKFNFRQITYTTSFFHQLKWVSRRTFKNLIGNPQASIAQLCVTVFLGLVVGAIFFGVKNDFTGIQNRVGAMFFMTTNQCFSSISAIELFVVEKKIFIHEYISGYYRVSAYFISKLMADLIPMRTMPSIIFTCIVYFMLGLKPTVDAFFIMMFTLMMVSYTATSMALAIAAGQSVVAIANLLMTIAFVFMIIFSGLLVNLTSIMSWLSWLQYFSIPRYAMTALQINELTGLNFCAGSTNTSWSDGNAQVSQPWCTGEEYLKNQGVEATAWGLWQNHVALACMTIIFLTIAYLKLRFMKKFS</sequence>
<comment type="catalytic activity">
    <reaction evidence="39">
        <text>methotrexate(in) + ATP + H2O = methotrexate(out) + ADP + phosphate + H(+)</text>
        <dbReference type="Rhea" id="RHEA:61356"/>
        <dbReference type="ChEBI" id="CHEBI:15377"/>
        <dbReference type="ChEBI" id="CHEBI:15378"/>
        <dbReference type="ChEBI" id="CHEBI:30616"/>
        <dbReference type="ChEBI" id="CHEBI:43474"/>
        <dbReference type="ChEBI" id="CHEBI:50681"/>
        <dbReference type="ChEBI" id="CHEBI:456216"/>
    </reaction>
    <physiologicalReaction direction="left-to-right" evidence="39">
        <dbReference type="Rhea" id="RHEA:61357"/>
    </physiologicalReaction>
</comment>
<comment type="catalytic activity">
    <reaction evidence="40">
        <text>pheophorbide a(in) + ATP + H2O = pheophorbide a(out) + ADP + phosphate + H(+)</text>
        <dbReference type="Rhea" id="RHEA:61360"/>
        <dbReference type="ChEBI" id="CHEBI:15377"/>
        <dbReference type="ChEBI" id="CHEBI:15378"/>
        <dbReference type="ChEBI" id="CHEBI:30616"/>
        <dbReference type="ChEBI" id="CHEBI:43474"/>
        <dbReference type="ChEBI" id="CHEBI:58687"/>
        <dbReference type="ChEBI" id="CHEBI:456216"/>
    </reaction>
    <physiologicalReaction direction="left-to-right" evidence="40">
        <dbReference type="Rhea" id="RHEA:61361"/>
    </physiologicalReaction>
</comment>
<dbReference type="Gene3D" id="3.60.40.10">
    <property type="entry name" value="PPM-type phosphatase domain"/>
    <property type="match status" value="1"/>
</dbReference>
<evidence type="ECO:0000256" key="6">
    <source>
        <dbReference type="ARBA" id="ARBA00006702"/>
    </source>
</evidence>
<comment type="catalytic activity">
    <reaction evidence="37">
        <text>4-methylumbelliferone beta-D-glucuronate(in) + ATP + H2O = 4-methylumbelliferone beta-D-glucuronate(out) + ADP + phosphate + H(+)</text>
        <dbReference type="Rhea" id="RHEA:61372"/>
        <dbReference type="ChEBI" id="CHEBI:15377"/>
        <dbReference type="ChEBI" id="CHEBI:15378"/>
        <dbReference type="ChEBI" id="CHEBI:30616"/>
        <dbReference type="ChEBI" id="CHEBI:43474"/>
        <dbReference type="ChEBI" id="CHEBI:144582"/>
        <dbReference type="ChEBI" id="CHEBI:456216"/>
    </reaction>
    <physiologicalReaction direction="left-to-right" evidence="37">
        <dbReference type="Rhea" id="RHEA:61373"/>
    </physiologicalReaction>
</comment>
<keyword evidence="23" id="KW-0496">Mitochondrion</keyword>
<feature type="domain" description="ABC transporter" evidence="49">
    <location>
        <begin position="410"/>
        <end position="659"/>
    </location>
</feature>
<dbReference type="FunFam" id="3.60.40.10:FF:000033">
    <property type="entry name" value="Protein phosphatase 1K, mitochondrial"/>
    <property type="match status" value="1"/>
</dbReference>
<evidence type="ECO:0000256" key="19">
    <source>
        <dbReference type="ARBA" id="ARBA00022946"/>
    </source>
</evidence>
<dbReference type="PROSITE" id="PS50893">
    <property type="entry name" value="ABC_TRANSPORTER_2"/>
    <property type="match status" value="1"/>
</dbReference>
<evidence type="ECO:0000256" key="45">
    <source>
        <dbReference type="ARBA" id="ARBA00052001"/>
    </source>
</evidence>
<dbReference type="SUPFAM" id="SSF52540">
    <property type="entry name" value="P-loop containing nucleoside triphosphate hydrolases"/>
    <property type="match status" value="1"/>
</dbReference>
<dbReference type="GO" id="GO:0015562">
    <property type="term" value="F:efflux transmembrane transporter activity"/>
    <property type="evidence" value="ECO:0007669"/>
    <property type="project" value="UniProtKB-ARBA"/>
</dbReference>
<dbReference type="PROSITE" id="PS01032">
    <property type="entry name" value="PPM_1"/>
    <property type="match status" value="1"/>
</dbReference>
<evidence type="ECO:0000256" key="23">
    <source>
        <dbReference type="ARBA" id="ARBA00023128"/>
    </source>
</evidence>
<keyword evidence="27" id="KW-0464">Manganese</keyword>
<accession>A0A151NMJ5</accession>
<evidence type="ECO:0000256" key="3">
    <source>
        <dbReference type="ARBA" id="ARBA00004305"/>
    </source>
</evidence>
<evidence type="ECO:0000256" key="11">
    <source>
        <dbReference type="ARBA" id="ARBA00022475"/>
    </source>
</evidence>
<evidence type="ECO:0000256" key="21">
    <source>
        <dbReference type="ARBA" id="ARBA00022989"/>
    </source>
</evidence>
<keyword evidence="24 48" id="KW-0472">Membrane</keyword>
<evidence type="ECO:0000256" key="34">
    <source>
        <dbReference type="ARBA" id="ARBA00047516"/>
    </source>
</evidence>
<comment type="cofactor">
    <cofactor evidence="1">
        <name>Mn(2+)</name>
        <dbReference type="ChEBI" id="CHEBI:29035"/>
    </cofactor>
</comment>
<evidence type="ECO:0000256" key="7">
    <source>
        <dbReference type="ARBA" id="ARBA00012191"/>
    </source>
</evidence>
<name>A0A151NMJ5_ALLMI</name>
<keyword evidence="12" id="KW-0597">Phosphoprotein</keyword>
<evidence type="ECO:0000256" key="8">
    <source>
        <dbReference type="ARBA" id="ARBA00013081"/>
    </source>
</evidence>
<evidence type="ECO:0000256" key="42">
    <source>
        <dbReference type="ARBA" id="ARBA00049018"/>
    </source>
</evidence>
<keyword evidence="16 46" id="KW-0378">Hydrolase</keyword>
<keyword evidence="13 48" id="KW-0812">Transmembrane</keyword>
<dbReference type="CDD" id="cd00143">
    <property type="entry name" value="PP2Cc"/>
    <property type="match status" value="1"/>
</dbReference>
<comment type="subunit">
    <text evidence="31">Homodimer; disulfide-linked. The minimal functional unit is a homodimer, but the major oligomeric form in plasma membrane is a homotetramer with possibility of higher order oligomerization up to homododecamers.</text>
</comment>
<dbReference type="EC" id="3.1.3.16" evidence="8"/>
<dbReference type="PANTHER" id="PTHR48041">
    <property type="entry name" value="ABC TRANSPORTER G FAMILY MEMBER 28"/>
    <property type="match status" value="1"/>
</dbReference>
<evidence type="ECO:0000256" key="36">
    <source>
        <dbReference type="ARBA" id="ARBA00047576"/>
    </source>
</evidence>
<dbReference type="InterPro" id="IPR050352">
    <property type="entry name" value="ABCG_transporters"/>
</dbReference>
<evidence type="ECO:0000256" key="16">
    <source>
        <dbReference type="ARBA" id="ARBA00022801"/>
    </source>
</evidence>
<evidence type="ECO:0000256" key="13">
    <source>
        <dbReference type="ARBA" id="ARBA00022692"/>
    </source>
</evidence>
<dbReference type="Pfam" id="PF00005">
    <property type="entry name" value="ABC_tran"/>
    <property type="match status" value="1"/>
</dbReference>
<comment type="similarity">
    <text evidence="5">Belongs to the ABC transporter superfamily. ABCG family. Eye pigment precursor importer (TC 3.A.1.204) subfamily.</text>
</comment>
<dbReference type="GO" id="GO:0004722">
    <property type="term" value="F:protein serine/threonine phosphatase activity"/>
    <property type="evidence" value="ECO:0007669"/>
    <property type="project" value="UniProtKB-EC"/>
</dbReference>
<keyword evidence="11" id="KW-1003">Cell membrane</keyword>
<feature type="domain" description="PPM-type phosphatase" evidence="50">
    <location>
        <begin position="71"/>
        <end position="323"/>
    </location>
</feature>
<dbReference type="GO" id="GO:0046872">
    <property type="term" value="F:metal ion binding"/>
    <property type="evidence" value="ECO:0007669"/>
    <property type="project" value="UniProtKB-KW"/>
</dbReference>
<gene>
    <name evidence="51" type="primary">PPM1K</name>
    <name evidence="51" type="ORF">Y1Q_0019516</name>
</gene>
<feature type="transmembrane region" description="Helical" evidence="48">
    <location>
        <begin position="913"/>
        <end position="939"/>
    </location>
</feature>
<dbReference type="GO" id="GO:0006869">
    <property type="term" value="P:lipid transport"/>
    <property type="evidence" value="ECO:0007669"/>
    <property type="project" value="UniProtKB-KW"/>
</dbReference>
<dbReference type="GO" id="GO:0032217">
    <property type="term" value="F:riboflavin transmembrane transporter activity"/>
    <property type="evidence" value="ECO:0007669"/>
    <property type="project" value="TreeGrafter"/>
</dbReference>
<comment type="catalytic activity">
    <reaction evidence="33">
        <text>sphing-4-enine 1-phosphate(in) + ATP + H2O = sphing-4-enine 1-phosphate(out) + ADP + phosphate + H(+)</text>
        <dbReference type="Rhea" id="RHEA:38951"/>
        <dbReference type="ChEBI" id="CHEBI:15377"/>
        <dbReference type="ChEBI" id="CHEBI:15378"/>
        <dbReference type="ChEBI" id="CHEBI:30616"/>
        <dbReference type="ChEBI" id="CHEBI:43474"/>
        <dbReference type="ChEBI" id="CHEBI:60119"/>
        <dbReference type="ChEBI" id="CHEBI:456216"/>
    </reaction>
    <physiologicalReaction direction="left-to-right" evidence="33">
        <dbReference type="Rhea" id="RHEA:38952"/>
    </physiologicalReaction>
</comment>
<evidence type="ECO:0000256" key="47">
    <source>
        <dbReference type="SAM" id="MobiDB-lite"/>
    </source>
</evidence>
<comment type="subcellular location">
    <subcellularLocation>
        <location evidence="4">Apical cell membrane</location>
        <topology evidence="4">Multi-pass membrane protein</topology>
    </subcellularLocation>
    <subcellularLocation>
        <location evidence="3">Mitochondrion matrix</location>
    </subcellularLocation>
    <subcellularLocation>
        <location evidence="2">Mitochondrion membrane</location>
        <topology evidence="2">Multi-pass membrane protein</topology>
    </subcellularLocation>
</comment>
<evidence type="ECO:0000256" key="9">
    <source>
        <dbReference type="ARBA" id="ARBA00019542"/>
    </source>
</evidence>
<dbReference type="SMART" id="SM00331">
    <property type="entry name" value="PP2C_SIG"/>
    <property type="match status" value="1"/>
</dbReference>
<evidence type="ECO:0000256" key="18">
    <source>
        <dbReference type="ARBA" id="ARBA00022912"/>
    </source>
</evidence>
<dbReference type="InterPro" id="IPR001932">
    <property type="entry name" value="PPM-type_phosphatase-like_dom"/>
</dbReference>
<dbReference type="GO" id="GO:0016887">
    <property type="term" value="F:ATP hydrolysis activity"/>
    <property type="evidence" value="ECO:0007669"/>
    <property type="project" value="InterPro"/>
</dbReference>
<keyword evidence="14" id="KW-0479">Metal-binding</keyword>
<evidence type="ECO:0000256" key="25">
    <source>
        <dbReference type="ARBA" id="ARBA00023157"/>
    </source>
</evidence>
<keyword evidence="25" id="KW-1015">Disulfide bond</keyword>
<evidence type="ECO:0000256" key="37">
    <source>
        <dbReference type="ARBA" id="ARBA00047877"/>
    </source>
</evidence>
<evidence type="ECO:0000256" key="12">
    <source>
        <dbReference type="ARBA" id="ARBA00022553"/>
    </source>
</evidence>
<dbReference type="InterPro" id="IPR003593">
    <property type="entry name" value="AAA+_ATPase"/>
</dbReference>
<keyword evidence="17" id="KW-0067">ATP-binding</keyword>
<dbReference type="Pfam" id="PF01061">
    <property type="entry name" value="ABC2_membrane"/>
    <property type="match status" value="1"/>
</dbReference>
<keyword evidence="21 48" id="KW-1133">Transmembrane helix</keyword>
<dbReference type="Proteomes" id="UP000050525">
    <property type="component" value="Unassembled WGS sequence"/>
</dbReference>
<dbReference type="AlphaFoldDB" id="A0A151NMJ5"/>
<evidence type="ECO:0000256" key="38">
    <source>
        <dbReference type="ARBA" id="ARBA00048280"/>
    </source>
</evidence>
<dbReference type="STRING" id="8496.A0A151NMJ5"/>
<dbReference type="Gene3D" id="3.40.50.300">
    <property type="entry name" value="P-loop containing nucleotide triphosphate hydrolases"/>
    <property type="match status" value="1"/>
</dbReference>
<comment type="catalytic activity">
    <reaction evidence="30">
        <text>ATP + H2O + xenobioticSide 1 = ADP + phosphate + xenobioticSide 2.</text>
        <dbReference type="EC" id="7.6.2.2"/>
    </reaction>
</comment>
<comment type="caution">
    <text evidence="51">The sequence shown here is derived from an EMBL/GenBank/DDBJ whole genome shotgun (WGS) entry which is preliminary data.</text>
</comment>
<evidence type="ECO:0000256" key="48">
    <source>
        <dbReference type="SAM" id="Phobius"/>
    </source>
</evidence>
<evidence type="ECO:0000256" key="5">
    <source>
        <dbReference type="ARBA" id="ARBA00005814"/>
    </source>
</evidence>
<dbReference type="GO" id="GO:0005524">
    <property type="term" value="F:ATP binding"/>
    <property type="evidence" value="ECO:0007669"/>
    <property type="project" value="UniProtKB-KW"/>
</dbReference>
<feature type="transmembrane region" description="Helical" evidence="48">
    <location>
        <begin position="853"/>
        <end position="873"/>
    </location>
</feature>
<keyword evidence="18 46" id="KW-0904">Protein phosphatase</keyword>
<evidence type="ECO:0000256" key="4">
    <source>
        <dbReference type="ARBA" id="ARBA00004424"/>
    </source>
</evidence>
<dbReference type="GO" id="GO:0016324">
    <property type="term" value="C:apical plasma membrane"/>
    <property type="evidence" value="ECO:0007669"/>
    <property type="project" value="UniProtKB-SubCell"/>
</dbReference>
<comment type="catalytic activity">
    <reaction evidence="38">
        <text>riboflavin(in) + ATP + H2O = riboflavin(out) + ADP + phosphate + H(+)</text>
        <dbReference type="Rhea" id="RHEA:61352"/>
        <dbReference type="ChEBI" id="CHEBI:15377"/>
        <dbReference type="ChEBI" id="CHEBI:15378"/>
        <dbReference type="ChEBI" id="CHEBI:30616"/>
        <dbReference type="ChEBI" id="CHEBI:43474"/>
        <dbReference type="ChEBI" id="CHEBI:57986"/>
        <dbReference type="ChEBI" id="CHEBI:456216"/>
    </reaction>
    <physiologicalReaction direction="left-to-right" evidence="38">
        <dbReference type="Rhea" id="RHEA:61353"/>
    </physiologicalReaction>
</comment>
<evidence type="ECO:0000256" key="33">
    <source>
        <dbReference type="ARBA" id="ARBA00047354"/>
    </source>
</evidence>
<evidence type="ECO:0000313" key="51">
    <source>
        <dbReference type="EMBL" id="KYO38052.1"/>
    </source>
</evidence>
<evidence type="ECO:0000256" key="44">
    <source>
        <dbReference type="ARBA" id="ARBA00049490"/>
    </source>
</evidence>
<comment type="catalytic activity">
    <reaction evidence="32">
        <text>dehydroepiandrosterone 3-sulfate(in) + ATP + H2O = dehydroepiandrosterone 3-sulfate(out) + ADP + phosphate + H(+)</text>
        <dbReference type="Rhea" id="RHEA:61364"/>
        <dbReference type="ChEBI" id="CHEBI:15377"/>
        <dbReference type="ChEBI" id="CHEBI:15378"/>
        <dbReference type="ChEBI" id="CHEBI:30616"/>
        <dbReference type="ChEBI" id="CHEBI:43474"/>
        <dbReference type="ChEBI" id="CHEBI:57905"/>
        <dbReference type="ChEBI" id="CHEBI:456216"/>
    </reaction>
    <physiologicalReaction direction="left-to-right" evidence="32">
        <dbReference type="Rhea" id="RHEA:61365"/>
    </physiologicalReaction>
</comment>
<feature type="transmembrane region" description="Helical" evidence="48">
    <location>
        <begin position="1005"/>
        <end position="1024"/>
    </location>
</feature>
<comment type="catalytic activity">
    <reaction evidence="35">
        <text>5,7-dimethyl-2-methylamino-4-(3-pyridylmethyl)-1,3-benzothiazol-6-yl sulfate(in) + ATP + H2O = 5,7-dimethyl-2-methylamino-4-(3-pyridylmethyl)-1,3-benzothiazol-6-yl sulfate(out) + ADP + phosphate + H(+)</text>
        <dbReference type="Rhea" id="RHEA:61376"/>
        <dbReference type="ChEBI" id="CHEBI:15377"/>
        <dbReference type="ChEBI" id="CHEBI:15378"/>
        <dbReference type="ChEBI" id="CHEBI:30616"/>
        <dbReference type="ChEBI" id="CHEBI:43474"/>
        <dbReference type="ChEBI" id="CHEBI:144583"/>
        <dbReference type="ChEBI" id="CHEBI:456216"/>
    </reaction>
    <physiologicalReaction direction="left-to-right" evidence="35">
        <dbReference type="Rhea" id="RHEA:61377"/>
    </physiologicalReaction>
</comment>
<comment type="catalytic activity">
    <reaction evidence="44">
        <text>5,7-dimethyl-2-methylamino-4-(3-pyridylmethyl)-1,3-benzothiazol-6-yl beta-D-glucuronate(in) + ATP + H2O = 5,7-dimethyl-2-methylamino-4-(3-pyridylmethyl)-1,3-benzothiazol-6-yl beta-D-glucuronate(out) + ADP + phosphate + H(+)</text>
        <dbReference type="Rhea" id="RHEA:61384"/>
        <dbReference type="ChEBI" id="CHEBI:15377"/>
        <dbReference type="ChEBI" id="CHEBI:15378"/>
        <dbReference type="ChEBI" id="CHEBI:30616"/>
        <dbReference type="ChEBI" id="CHEBI:43474"/>
        <dbReference type="ChEBI" id="CHEBI:144584"/>
        <dbReference type="ChEBI" id="CHEBI:456216"/>
    </reaction>
    <physiologicalReaction direction="left-to-right" evidence="44">
        <dbReference type="Rhea" id="RHEA:61385"/>
    </physiologicalReaction>
</comment>
<dbReference type="InterPro" id="IPR036457">
    <property type="entry name" value="PPM-type-like_dom_sf"/>
</dbReference>
<evidence type="ECO:0000256" key="22">
    <source>
        <dbReference type="ARBA" id="ARBA00023055"/>
    </source>
</evidence>
<dbReference type="InterPro" id="IPR000222">
    <property type="entry name" value="PP2C_BS"/>
</dbReference>
<comment type="catalytic activity">
    <reaction evidence="43">
        <text>indoxyl sulfate(in) + ATP + H2O = indoxyl sulfate(out) + ADP + phosphate + H(+)</text>
        <dbReference type="Rhea" id="RHEA:61332"/>
        <dbReference type="ChEBI" id="CHEBI:15377"/>
        <dbReference type="ChEBI" id="CHEBI:15378"/>
        <dbReference type="ChEBI" id="CHEBI:30616"/>
        <dbReference type="ChEBI" id="CHEBI:43474"/>
        <dbReference type="ChEBI" id="CHEBI:144643"/>
        <dbReference type="ChEBI" id="CHEBI:456216"/>
    </reaction>
    <physiologicalReaction direction="left-to-right" evidence="43">
        <dbReference type="Rhea" id="RHEA:61333"/>
    </physiologicalReaction>
</comment>
<dbReference type="InterPro" id="IPR043926">
    <property type="entry name" value="ABCG_dom"/>
</dbReference>
<evidence type="ECO:0000256" key="41">
    <source>
        <dbReference type="ARBA" id="ARBA00048665"/>
    </source>
</evidence>
<evidence type="ECO:0000256" key="46">
    <source>
        <dbReference type="RuleBase" id="RU003465"/>
    </source>
</evidence>
<dbReference type="PROSITE" id="PS51746">
    <property type="entry name" value="PPM_2"/>
    <property type="match status" value="1"/>
</dbReference>
<dbReference type="SMART" id="SM00332">
    <property type="entry name" value="PP2Cc"/>
    <property type="match status" value="1"/>
</dbReference>
<dbReference type="GO" id="GO:0031966">
    <property type="term" value="C:mitochondrial membrane"/>
    <property type="evidence" value="ECO:0007669"/>
    <property type="project" value="UniProtKB-SubCell"/>
</dbReference>
<dbReference type="GO" id="GO:0005759">
    <property type="term" value="C:mitochondrial matrix"/>
    <property type="evidence" value="ECO:0007669"/>
    <property type="project" value="UniProtKB-SubCell"/>
</dbReference>
<evidence type="ECO:0000256" key="10">
    <source>
        <dbReference type="ARBA" id="ARBA00022448"/>
    </source>
</evidence>
<dbReference type="CDD" id="cd03213">
    <property type="entry name" value="ABCG_EPDR"/>
    <property type="match status" value="1"/>
</dbReference>
<dbReference type="InterPro" id="IPR013525">
    <property type="entry name" value="ABC2_TM"/>
</dbReference>
<evidence type="ECO:0000259" key="50">
    <source>
        <dbReference type="PROSITE" id="PS51746"/>
    </source>
</evidence>
<reference evidence="51 52" key="1">
    <citation type="journal article" date="2012" name="Genome Biol.">
        <title>Sequencing three crocodilian genomes to illuminate the evolution of archosaurs and amniotes.</title>
        <authorList>
            <person name="St John J.A."/>
            <person name="Braun E.L."/>
            <person name="Isberg S.R."/>
            <person name="Miles L.G."/>
            <person name="Chong A.Y."/>
            <person name="Gongora J."/>
            <person name="Dalzell P."/>
            <person name="Moran C."/>
            <person name="Bed'hom B."/>
            <person name="Abzhanov A."/>
            <person name="Burgess S.C."/>
            <person name="Cooksey A.M."/>
            <person name="Castoe T.A."/>
            <person name="Crawford N.G."/>
            <person name="Densmore L.D."/>
            <person name="Drew J.C."/>
            <person name="Edwards S.V."/>
            <person name="Faircloth B.C."/>
            <person name="Fujita M.K."/>
            <person name="Greenwold M.J."/>
            <person name="Hoffmann F.G."/>
            <person name="Howard J.M."/>
            <person name="Iguchi T."/>
            <person name="Janes D.E."/>
            <person name="Khan S.Y."/>
            <person name="Kohno S."/>
            <person name="de Koning A.J."/>
            <person name="Lance S.L."/>
            <person name="McCarthy F.M."/>
            <person name="McCormack J.E."/>
            <person name="Merchant M.E."/>
            <person name="Peterson D.G."/>
            <person name="Pollock D.D."/>
            <person name="Pourmand N."/>
            <person name="Raney B.J."/>
            <person name="Roessler K.A."/>
            <person name="Sanford J.R."/>
            <person name="Sawyer R.H."/>
            <person name="Schmidt C.J."/>
            <person name="Triplett E.W."/>
            <person name="Tuberville T.D."/>
            <person name="Venegas-Anaya M."/>
            <person name="Howard J.T."/>
            <person name="Jarvis E.D."/>
            <person name="Guillette L.J.Jr."/>
            <person name="Glenn T.C."/>
            <person name="Green R.E."/>
            <person name="Ray D.A."/>
        </authorList>
    </citation>
    <scope>NUCLEOTIDE SEQUENCE [LARGE SCALE GENOMIC DNA]</scope>
    <source>
        <strain evidence="51">KSC_2009_1</strain>
    </source>
</reference>
<proteinExistence type="inferred from homology"/>
<evidence type="ECO:0000256" key="17">
    <source>
        <dbReference type="ARBA" id="ARBA00022840"/>
    </source>
</evidence>
<evidence type="ECO:0000256" key="1">
    <source>
        <dbReference type="ARBA" id="ARBA00001936"/>
    </source>
</evidence>
<dbReference type="InterPro" id="IPR003439">
    <property type="entry name" value="ABC_transporter-like_ATP-bd"/>
</dbReference>
<comment type="catalytic activity">
    <reaction evidence="45">
        <text>itaconate(in) + ATP + H2O = itaconate(out) + ADP + phosphate + H(+)</text>
        <dbReference type="Rhea" id="RHEA:82291"/>
        <dbReference type="ChEBI" id="CHEBI:15377"/>
        <dbReference type="ChEBI" id="CHEBI:15378"/>
        <dbReference type="ChEBI" id="CHEBI:17240"/>
        <dbReference type="ChEBI" id="CHEBI:30616"/>
        <dbReference type="ChEBI" id="CHEBI:43474"/>
        <dbReference type="ChEBI" id="CHEBI:456216"/>
    </reaction>
    <physiologicalReaction direction="left-to-right" evidence="45">
        <dbReference type="Rhea" id="RHEA:82292"/>
    </physiologicalReaction>
</comment>
<dbReference type="FunFam" id="3.40.50.300:FF:000622">
    <property type="entry name" value="ATP-binding cassette sub-family G member 2"/>
    <property type="match status" value="1"/>
</dbReference>
<dbReference type="EMBL" id="AKHW03002540">
    <property type="protein sequence ID" value="KYO38052.1"/>
    <property type="molecule type" value="Genomic_DNA"/>
</dbReference>
<dbReference type="Pfam" id="PF19055">
    <property type="entry name" value="ABC2_membrane_7"/>
    <property type="match status" value="1"/>
</dbReference>
<evidence type="ECO:0000313" key="52">
    <source>
        <dbReference type="Proteomes" id="UP000050525"/>
    </source>
</evidence>
<comment type="catalytic activity">
    <reaction evidence="36">
        <text>17beta-estradiol 17-O-(beta-D-glucuronate)(in) + ATP + H2O = 17beta-estradiol 17-O-(beta-D-glucuronate)(out) + ADP + phosphate + H(+)</text>
        <dbReference type="Rhea" id="RHEA:60128"/>
        <dbReference type="ChEBI" id="CHEBI:15377"/>
        <dbReference type="ChEBI" id="CHEBI:15378"/>
        <dbReference type="ChEBI" id="CHEBI:30616"/>
        <dbReference type="ChEBI" id="CHEBI:43474"/>
        <dbReference type="ChEBI" id="CHEBI:82961"/>
        <dbReference type="ChEBI" id="CHEBI:456216"/>
    </reaction>
    <physiologicalReaction direction="left-to-right" evidence="36">
        <dbReference type="Rhea" id="RHEA:60129"/>
    </physiologicalReaction>
</comment>
<organism evidence="51 52">
    <name type="scientific">Alligator mississippiensis</name>
    <name type="common">American alligator</name>
    <dbReference type="NCBI Taxonomy" id="8496"/>
    <lineage>
        <taxon>Eukaryota</taxon>
        <taxon>Metazoa</taxon>
        <taxon>Chordata</taxon>
        <taxon>Craniata</taxon>
        <taxon>Vertebrata</taxon>
        <taxon>Euteleostomi</taxon>
        <taxon>Archelosauria</taxon>
        <taxon>Archosauria</taxon>
        <taxon>Crocodylia</taxon>
        <taxon>Alligatoridae</taxon>
        <taxon>Alligatorinae</taxon>
        <taxon>Alligator</taxon>
    </lineage>
</organism>
<dbReference type="GO" id="GO:0008559">
    <property type="term" value="F:ABC-type xenobiotic transporter activity"/>
    <property type="evidence" value="ECO:0007669"/>
    <property type="project" value="UniProtKB-EC"/>
</dbReference>
<evidence type="ECO:0000256" key="30">
    <source>
        <dbReference type="ARBA" id="ARBA00034018"/>
    </source>
</evidence>
<feature type="region of interest" description="Disordered" evidence="47">
    <location>
        <begin position="14"/>
        <end position="34"/>
    </location>
</feature>
<keyword evidence="26" id="KW-0325">Glycoprotein</keyword>
<comment type="catalytic activity">
    <reaction evidence="34">
        <text>estrone 3-sulfate(in) + ATP + H2O = estrone 3-sulfate(out) + ADP + phosphate + H(+)</text>
        <dbReference type="Rhea" id="RHEA:61348"/>
        <dbReference type="ChEBI" id="CHEBI:15377"/>
        <dbReference type="ChEBI" id="CHEBI:15378"/>
        <dbReference type="ChEBI" id="CHEBI:30616"/>
        <dbReference type="ChEBI" id="CHEBI:43474"/>
        <dbReference type="ChEBI" id="CHEBI:60050"/>
        <dbReference type="ChEBI" id="CHEBI:456216"/>
    </reaction>
    <physiologicalReaction direction="left-to-right" evidence="34">
        <dbReference type="Rhea" id="RHEA:61349"/>
    </physiologicalReaction>
</comment>
<evidence type="ECO:0000256" key="14">
    <source>
        <dbReference type="ARBA" id="ARBA00022723"/>
    </source>
</evidence>
<evidence type="ECO:0000256" key="24">
    <source>
        <dbReference type="ARBA" id="ARBA00023136"/>
    </source>
</evidence>
<keyword evidence="52" id="KW-1185">Reference proteome</keyword>
<evidence type="ECO:0000256" key="43">
    <source>
        <dbReference type="ARBA" id="ARBA00049205"/>
    </source>
</evidence>
<keyword evidence="15" id="KW-0547">Nucleotide-binding</keyword>
<evidence type="ECO:0000256" key="29">
    <source>
        <dbReference type="ARBA" id="ARBA00031848"/>
    </source>
</evidence>
<evidence type="ECO:0000256" key="28">
    <source>
        <dbReference type="ARBA" id="ARBA00031839"/>
    </source>
</evidence>
<keyword evidence="22" id="KW-0445">Lipid transport</keyword>
<dbReference type="Pfam" id="PF00481">
    <property type="entry name" value="PP2C"/>
    <property type="match status" value="1"/>
</dbReference>
<dbReference type="PANTHER" id="PTHR48041:SF92">
    <property type="entry name" value="BROAD SUBSTRATE SPECIFICITY ATP-BINDING CASSETTE TRANSPORTER ABCG2"/>
    <property type="match status" value="1"/>
</dbReference>
<protein>
    <recommendedName>
        <fullName evidence="9">Broad substrate specificity ATP-binding cassette transporter ABCG2</fullName>
        <ecNumber evidence="8">3.1.3.16</ecNumber>
        <ecNumber evidence="7">7.6.2.2</ecNumber>
    </recommendedName>
    <alternativeName>
        <fullName evidence="28">ATP-binding cassette sub-family G member 2</fullName>
    </alternativeName>
    <alternativeName>
        <fullName evidence="29">Urate exporter</fullName>
    </alternativeName>
</protein>
<evidence type="ECO:0000256" key="26">
    <source>
        <dbReference type="ARBA" id="ARBA00023180"/>
    </source>
</evidence>
<feature type="transmembrane region" description="Helical" evidence="48">
    <location>
        <begin position="879"/>
        <end position="901"/>
    </location>
</feature>
<evidence type="ECO:0000256" key="35">
    <source>
        <dbReference type="ARBA" id="ARBA00047542"/>
    </source>
</evidence>
<dbReference type="SMART" id="SM00382">
    <property type="entry name" value="AAA"/>
    <property type="match status" value="1"/>
</dbReference>
<dbReference type="InterPro" id="IPR027417">
    <property type="entry name" value="P-loop_NTPase"/>
</dbReference>
<comment type="catalytic activity">
    <reaction evidence="42">
        <text>4-methylumbelliferone sulfate(in) + ATP + H2O = 4-methylumbelliferone sulfate(out) + ADP + phosphate + H(+)</text>
        <dbReference type="Rhea" id="RHEA:61368"/>
        <dbReference type="ChEBI" id="CHEBI:15377"/>
        <dbReference type="ChEBI" id="CHEBI:15378"/>
        <dbReference type="ChEBI" id="CHEBI:30616"/>
        <dbReference type="ChEBI" id="CHEBI:43474"/>
        <dbReference type="ChEBI" id="CHEBI:144581"/>
        <dbReference type="ChEBI" id="CHEBI:456216"/>
    </reaction>
    <physiologicalReaction direction="left-to-right" evidence="42">
        <dbReference type="Rhea" id="RHEA:61369"/>
    </physiologicalReaction>
</comment>
<evidence type="ECO:0000256" key="15">
    <source>
        <dbReference type="ARBA" id="ARBA00022741"/>
    </source>
</evidence>
<evidence type="ECO:0000256" key="20">
    <source>
        <dbReference type="ARBA" id="ARBA00022967"/>
    </source>
</evidence>
<comment type="similarity">
    <text evidence="6 46">Belongs to the PP2C family.</text>
</comment>
<evidence type="ECO:0000256" key="40">
    <source>
        <dbReference type="ARBA" id="ARBA00048455"/>
    </source>
</evidence>
<evidence type="ECO:0000256" key="32">
    <source>
        <dbReference type="ARBA" id="ARBA00047279"/>
    </source>
</evidence>
<dbReference type="eggNOG" id="KOG0061">
    <property type="taxonomic scope" value="Eukaryota"/>
</dbReference>
<comment type="catalytic activity">
    <reaction evidence="41">
        <text>urate(in) + ATP + H2O = urate(out) + ADP + phosphate + H(+)</text>
        <dbReference type="Rhea" id="RHEA:16461"/>
        <dbReference type="ChEBI" id="CHEBI:15377"/>
        <dbReference type="ChEBI" id="CHEBI:15378"/>
        <dbReference type="ChEBI" id="CHEBI:17775"/>
        <dbReference type="ChEBI" id="CHEBI:30616"/>
        <dbReference type="ChEBI" id="CHEBI:43474"/>
        <dbReference type="ChEBI" id="CHEBI:456216"/>
    </reaction>
    <physiologicalReaction direction="left-to-right" evidence="41">
        <dbReference type="Rhea" id="RHEA:16462"/>
    </physiologicalReaction>
</comment>